<dbReference type="Proteomes" id="UP001177003">
    <property type="component" value="Chromosome 9"/>
</dbReference>
<proteinExistence type="predicted"/>
<protein>
    <submittedName>
        <fullName evidence="1">Uncharacterized protein</fullName>
    </submittedName>
</protein>
<reference evidence="1" key="1">
    <citation type="submission" date="2023-04" db="EMBL/GenBank/DDBJ databases">
        <authorList>
            <person name="Vijverberg K."/>
            <person name="Xiong W."/>
            <person name="Schranz E."/>
        </authorList>
    </citation>
    <scope>NUCLEOTIDE SEQUENCE</scope>
</reference>
<sequence length="241" mass="26550">MAAIRIFHTTNIILTDKSKFTFIGSISESLLRDVPATSEVLRTYHSLPVSGFCPMTDDVRNVLDEADKPKKGGKKRGAKVGPCKTPQALKKKKVKKAAHRPLTPTLSASGFTFGTSTSPLSALRHEDPDTIYGVDEDDFGGFTYSLFNIMTESDDDAPVTLGKLKAINEKLDLLIQFSKTSTNDDYSQAMIKSFLETLTKEHTTNPEKTNQIVDASASICKETTEKVDKLINDARSFMTTF</sequence>
<organism evidence="1 2">
    <name type="scientific">Lactuca saligna</name>
    <name type="common">Willowleaf lettuce</name>
    <dbReference type="NCBI Taxonomy" id="75948"/>
    <lineage>
        <taxon>Eukaryota</taxon>
        <taxon>Viridiplantae</taxon>
        <taxon>Streptophyta</taxon>
        <taxon>Embryophyta</taxon>
        <taxon>Tracheophyta</taxon>
        <taxon>Spermatophyta</taxon>
        <taxon>Magnoliopsida</taxon>
        <taxon>eudicotyledons</taxon>
        <taxon>Gunneridae</taxon>
        <taxon>Pentapetalae</taxon>
        <taxon>asterids</taxon>
        <taxon>campanulids</taxon>
        <taxon>Asterales</taxon>
        <taxon>Asteraceae</taxon>
        <taxon>Cichorioideae</taxon>
        <taxon>Cichorieae</taxon>
        <taxon>Lactucinae</taxon>
        <taxon>Lactuca</taxon>
    </lineage>
</organism>
<evidence type="ECO:0000313" key="1">
    <source>
        <dbReference type="EMBL" id="CAI9302917.1"/>
    </source>
</evidence>
<evidence type="ECO:0000313" key="2">
    <source>
        <dbReference type="Proteomes" id="UP001177003"/>
    </source>
</evidence>
<dbReference type="EMBL" id="OX465085">
    <property type="protein sequence ID" value="CAI9302917.1"/>
    <property type="molecule type" value="Genomic_DNA"/>
</dbReference>
<dbReference type="AlphaFoldDB" id="A0AA36A492"/>
<name>A0AA36A492_LACSI</name>
<keyword evidence="2" id="KW-1185">Reference proteome</keyword>
<accession>A0AA36A492</accession>
<gene>
    <name evidence="1" type="ORF">LSALG_LOCUS41381</name>
</gene>